<accession>A0A7V8SV93</accession>
<evidence type="ECO:0000313" key="1">
    <source>
        <dbReference type="EMBL" id="MBA0083402.1"/>
    </source>
</evidence>
<name>A0A7V8SV93_9BACT</name>
<dbReference type="EMBL" id="JACDQQ010000025">
    <property type="protein sequence ID" value="MBA0083402.1"/>
    <property type="molecule type" value="Genomic_DNA"/>
</dbReference>
<dbReference type="AlphaFoldDB" id="A0A7V8SV93"/>
<organism evidence="1 2">
    <name type="scientific">Candidatus Acidiferrum panamense</name>
    <dbReference type="NCBI Taxonomy" id="2741543"/>
    <lineage>
        <taxon>Bacteria</taxon>
        <taxon>Pseudomonadati</taxon>
        <taxon>Acidobacteriota</taxon>
        <taxon>Terriglobia</taxon>
        <taxon>Candidatus Acidiferrales</taxon>
        <taxon>Candidatus Acidiferrum</taxon>
    </lineage>
</organism>
<proteinExistence type="predicted"/>
<dbReference type="Proteomes" id="UP000567293">
    <property type="component" value="Unassembled WGS sequence"/>
</dbReference>
<evidence type="ECO:0008006" key="3">
    <source>
        <dbReference type="Google" id="ProtNLM"/>
    </source>
</evidence>
<keyword evidence="2" id="KW-1185">Reference proteome</keyword>
<feature type="non-terminal residue" evidence="1">
    <location>
        <position position="60"/>
    </location>
</feature>
<comment type="caution">
    <text evidence="1">The sequence shown here is derived from an EMBL/GenBank/DDBJ whole genome shotgun (WGS) entry which is preliminary data.</text>
</comment>
<evidence type="ECO:0000313" key="2">
    <source>
        <dbReference type="Proteomes" id="UP000567293"/>
    </source>
</evidence>
<protein>
    <recommendedName>
        <fullName evidence="3">DUF465 domain-containing protein</fullName>
    </recommendedName>
</protein>
<reference evidence="1" key="1">
    <citation type="submission" date="2020-06" db="EMBL/GenBank/DDBJ databases">
        <title>Legume-microbial interactions unlock mineral nutrients during tropical forest succession.</title>
        <authorList>
            <person name="Epihov D.Z."/>
        </authorList>
    </citation>
    <scope>NUCLEOTIDE SEQUENCE [LARGE SCALE GENOMIC DNA]</scope>
    <source>
        <strain evidence="1">Pan2503</strain>
    </source>
</reference>
<dbReference type="Gene3D" id="6.10.280.50">
    <property type="match status" value="1"/>
</dbReference>
<dbReference type="InterPro" id="IPR038444">
    <property type="entry name" value="DUF465_sf"/>
</dbReference>
<gene>
    <name evidence="1" type="ORF">HRJ53_00240</name>
</gene>
<sequence>MATAQRAPRDVLLQADADYRRLAEQHRQYDLELQRISKSPYLNAEDLLEEIKLKKMKLHC</sequence>